<feature type="region of interest" description="Disordered" evidence="10">
    <location>
        <begin position="1"/>
        <end position="181"/>
    </location>
</feature>
<evidence type="ECO:0000256" key="5">
    <source>
        <dbReference type="ARBA" id="ARBA00022946"/>
    </source>
</evidence>
<dbReference type="EC" id="1.6.5.9" evidence="2"/>
<evidence type="ECO:0000256" key="8">
    <source>
        <dbReference type="ARBA" id="ARBA00047599"/>
    </source>
</evidence>
<evidence type="ECO:0000256" key="7">
    <source>
        <dbReference type="ARBA" id="ARBA00023027"/>
    </source>
</evidence>
<evidence type="ECO:0000256" key="1">
    <source>
        <dbReference type="ARBA" id="ARBA00005272"/>
    </source>
</evidence>
<feature type="region of interest" description="Disordered" evidence="10">
    <location>
        <begin position="1284"/>
        <end position="1348"/>
    </location>
</feature>
<dbReference type="GO" id="GO:0005739">
    <property type="term" value="C:mitochondrion"/>
    <property type="evidence" value="ECO:0007669"/>
    <property type="project" value="UniProtKB-ARBA"/>
</dbReference>
<evidence type="ECO:0000313" key="14">
    <source>
        <dbReference type="Proteomes" id="UP000738325"/>
    </source>
</evidence>
<feature type="compositionally biased region" description="Basic and acidic residues" evidence="10">
    <location>
        <begin position="138"/>
        <end position="156"/>
    </location>
</feature>
<reference evidence="13" key="1">
    <citation type="journal article" date="2020" name="Fungal Divers.">
        <title>Resolving the Mortierellaceae phylogeny through synthesis of multi-gene phylogenetics and phylogenomics.</title>
        <authorList>
            <person name="Vandepol N."/>
            <person name="Liber J."/>
            <person name="Desiro A."/>
            <person name="Na H."/>
            <person name="Kennedy M."/>
            <person name="Barry K."/>
            <person name="Grigoriev I.V."/>
            <person name="Miller A.N."/>
            <person name="O'Donnell K."/>
            <person name="Stajich J.E."/>
            <person name="Bonito G."/>
        </authorList>
    </citation>
    <scope>NUCLEOTIDE SEQUENCE</scope>
    <source>
        <strain evidence="13">REB-010B</strain>
    </source>
</reference>
<keyword evidence="14" id="KW-1185">Reference proteome</keyword>
<evidence type="ECO:0000256" key="3">
    <source>
        <dbReference type="ARBA" id="ARBA00022630"/>
    </source>
</evidence>
<dbReference type="InterPro" id="IPR023753">
    <property type="entry name" value="FAD/NAD-binding_dom"/>
</dbReference>
<keyword evidence="7" id="KW-0520">NAD</keyword>
<keyword evidence="3" id="KW-0285">Flavoprotein</keyword>
<feature type="compositionally biased region" description="Basic and acidic residues" evidence="10">
    <location>
        <begin position="78"/>
        <end position="87"/>
    </location>
</feature>
<feature type="compositionally biased region" description="Acidic residues" evidence="10">
    <location>
        <begin position="1318"/>
        <end position="1331"/>
    </location>
</feature>
<dbReference type="InterPro" id="IPR054585">
    <property type="entry name" value="NDH2-like_C"/>
</dbReference>
<dbReference type="Pfam" id="PF22366">
    <property type="entry name" value="NDH2_C"/>
    <property type="match status" value="1"/>
</dbReference>
<dbReference type="OrthoDB" id="3244603at2759"/>
<feature type="compositionally biased region" description="Basic and acidic residues" evidence="10">
    <location>
        <begin position="35"/>
        <end position="46"/>
    </location>
</feature>
<dbReference type="Proteomes" id="UP000738325">
    <property type="component" value="Unassembled WGS sequence"/>
</dbReference>
<sequence length="1990" mass="225826">MTRSSVAQSPGAVGGRRQRLPSSATDDTDPGSDSEYEKRGDSRDGAKNSSFASKSSGNGGGDINISNNDGDFNIDGDGDNKQDDVSDKGGYQGTDNIWDDEYMNNEDGEGEDDEDVDEPLSRRRRKGASNPAKSLPRKLLERPSNHENEVPDHFSEEDQQEVEEDVVSASTRGSDAGGEPCTDFDFDYSSDSNSSCGSEADALWKASGLNKKLQPKGLQQLQNPDEDMHPNAHDWYKNILDDTHFQHRTVEKTSPYRSVDYNHRYNWMHPEAPLRLENDRRQAGIAACLNIIKEVQFANRFQDECCLQCVGDEIDDHSDADAVCNVCLKPKLDTTNIELLHDLRVREAQQYLKGQGAVLDPPESEEIQTRCYWCGVLLVDKDDGSIDDFLAWARVDIEGVGPLPSLYGFDHQQKRLCDFKEREGLDPSAPIYNSARFEELRDAILDCIDRSGIRWDRVANHPKANPQFQYTAHGLLNHWTFLCTVPTSPVLPTFMLLQHNHLTRRNQDWELYTCSARTPTQAALYFARFVDLYKKRPMTYLYIRQLEGWNIPEPRGDSWEDLSSGLETFDQLKDRIRRSIQKEAVESTVDKQTKLEASYEQAKKDLKDSVRDIMGRYPLNKGGQAPWPAKEQERTRWKAQMKYLLGPENKALLRQLHWDPEENQRYFTEYRSAKDYARDPRRPKFEHRYRSLRRRISSREFYGGRPRADFKHLMQVLSQPRTRVITRVAAARVMKDKGLVRGIAGWAPANPPEPRTKMLPQWAQENAREVVKKSIEDNRLLHLHRRHLMYKRIKRLKGEITKKSRHSRRNLEQNLSRHERSVILALAKRIDGIAAARGHVSRSWEECVLMARRIYSEDRGSVDSDAQRSEVFQSEVHAQDLATGLVKSIDGAIRFLRPASLRLVAGDRPHISKTTDHAQLQFIEHAIETDRALTQDLKPFAALSKHRTYGDGETFLDRPIFQERMDLRPVFDTDVTPSAEYPIHLLPSEYQVHVFQSVLVPELRTVNVRLVRTERYKRQGDSIQGGGPVAVPKVINRDNTRGFYRESDDAVRPDPGDEISPKVRPERQHTLEAILEDTDVVERVQRCEPSVLIKAKTKTNVQDAGSIETWQPITVEPLVTGDYVKDEDLVRRLRMSLPLRTTAAYEKSRKTAADWSTIRAQERHPRRHITPRDLRDIQEALSEITDFGPKSLQLFERRLHRVDFEPFMDEEAIRKEIRETKASRQAQLDSSETLKAASSDPAVASFLDSLAFWRAESNFMRRYCTRPGFWLSQAEDGLRALSTASLSTRPQSPETCIRTSASQDVVAEDDLGERLETAEEEKLEESEDEDVVGGWSDDNLDLNDDKQDDQTNNARMIEEGEATSVTAATTDATRRVDLDAVNSYKVEELYRQEKIKNARLLGGFAGALRSTSASTWKRSSKRRLSSLTGTSSDEGDEDSEVGFEVYSTPSTRSRKRVRHQATGLWQIRRSSDAAHAARVTAAPRLMTPKSRMLISTRFNSTNTGAAMGSAPAPAPQPKKRWSRLRALKRTVQLGTVGLVGYAAYDIYNKRHPLPQEPFDPSKRTVVLLGSGWGAVSFLKKLNTDDYNVVVVSPRNYFLFTPLLPSCTVGTIELRSIMEPIRFITRHKSRNVKFYESECTDIDPESKTISVTDVSDIKGAVANTTIPYDYLVVAIGADNQTFGMAGVREFACFLKEVWDAQKIRTRLMDCVESAGFASQTPEEVERLLHMVVVGGGPTGVEYAAELHDFLKDDLELWYPDLADKFKITLVEALPNVLPMFSSQLIQYTEKTFKQNRIEVLTKTMVKEVADKEIKVMDANKNMISIPYGLLVWATGNCPRPLAYKLMKRLKSGQTSPRGLLIDDYMRVAGAQDMYAIGDCTFSKYAPTAQVATQQGIYLASVFHNLASIERGENKKITPFEYSHQGSLAYIGSDKAIADLPFLNGNVSVGGVATYVFWRSVYISNMFSFRNRFLVAGDWMKSRVFGRDISRE</sequence>
<feature type="domain" description="External alternative NADH-ubiquinone oxidoreductase-like C-terminal" evidence="12">
    <location>
        <begin position="1922"/>
        <end position="1986"/>
    </location>
</feature>
<evidence type="ECO:0000256" key="10">
    <source>
        <dbReference type="SAM" id="MobiDB-lite"/>
    </source>
</evidence>
<dbReference type="EMBL" id="JAAAIP010000044">
    <property type="protein sequence ID" value="KAG0327987.1"/>
    <property type="molecule type" value="Genomic_DNA"/>
</dbReference>
<evidence type="ECO:0000256" key="6">
    <source>
        <dbReference type="ARBA" id="ARBA00023002"/>
    </source>
</evidence>
<dbReference type="GO" id="GO:0050136">
    <property type="term" value="F:NADH dehydrogenase (quinone) (non-electrogenic) activity"/>
    <property type="evidence" value="ECO:0007669"/>
    <property type="project" value="UniProtKB-EC"/>
</dbReference>
<evidence type="ECO:0000256" key="4">
    <source>
        <dbReference type="ARBA" id="ARBA00022827"/>
    </source>
</evidence>
<comment type="similarity">
    <text evidence="1">Belongs to the NADH dehydrogenase family.</text>
</comment>
<feature type="region of interest" description="Disordered" evidence="10">
    <location>
        <begin position="1415"/>
        <end position="1446"/>
    </location>
</feature>
<organism evidence="13 14">
    <name type="scientific">Dissophora globulifera</name>
    <dbReference type="NCBI Taxonomy" id="979702"/>
    <lineage>
        <taxon>Eukaryota</taxon>
        <taxon>Fungi</taxon>
        <taxon>Fungi incertae sedis</taxon>
        <taxon>Mucoromycota</taxon>
        <taxon>Mortierellomycotina</taxon>
        <taxon>Mortierellomycetes</taxon>
        <taxon>Mortierellales</taxon>
        <taxon>Mortierellaceae</taxon>
        <taxon>Dissophora</taxon>
    </lineage>
</organism>
<feature type="domain" description="FAD/NAD(P)-binding" evidence="11">
    <location>
        <begin position="1564"/>
        <end position="1894"/>
    </location>
</feature>
<dbReference type="SUPFAM" id="SSF51905">
    <property type="entry name" value="FAD/NAD(P)-binding domain"/>
    <property type="match status" value="2"/>
</dbReference>
<protein>
    <recommendedName>
        <fullName evidence="2">NADH:ubiquinone reductase (non-electrogenic)</fullName>
        <ecNumber evidence="2">1.6.5.9</ecNumber>
    </recommendedName>
</protein>
<evidence type="ECO:0000259" key="11">
    <source>
        <dbReference type="Pfam" id="PF07992"/>
    </source>
</evidence>
<accession>A0A9P6RWP4</accession>
<dbReference type="PRINTS" id="PR00368">
    <property type="entry name" value="FADPNR"/>
</dbReference>
<feature type="compositionally biased region" description="Acidic residues" evidence="10">
    <location>
        <begin position="157"/>
        <end position="166"/>
    </location>
</feature>
<proteinExistence type="inferred from homology"/>
<evidence type="ECO:0000313" key="13">
    <source>
        <dbReference type="EMBL" id="KAG0327987.1"/>
    </source>
</evidence>
<gene>
    <name evidence="13" type="primary">NDE1_2</name>
    <name evidence="13" type="ORF">BGZ99_006486</name>
</gene>
<dbReference type="InterPro" id="IPR036188">
    <property type="entry name" value="FAD/NAD-bd_sf"/>
</dbReference>
<dbReference type="Gene3D" id="3.50.50.100">
    <property type="match status" value="1"/>
</dbReference>
<keyword evidence="4" id="KW-0274">FAD</keyword>
<evidence type="ECO:0000256" key="9">
    <source>
        <dbReference type="ARBA" id="ARBA00049010"/>
    </source>
</evidence>
<comment type="catalytic activity">
    <reaction evidence="8">
        <text>a quinone + NADH + H(+) = a quinol + NAD(+)</text>
        <dbReference type="Rhea" id="RHEA:46160"/>
        <dbReference type="ChEBI" id="CHEBI:15378"/>
        <dbReference type="ChEBI" id="CHEBI:24646"/>
        <dbReference type="ChEBI" id="CHEBI:57540"/>
        <dbReference type="ChEBI" id="CHEBI:57945"/>
        <dbReference type="ChEBI" id="CHEBI:132124"/>
        <dbReference type="EC" id="1.6.5.9"/>
    </reaction>
</comment>
<evidence type="ECO:0000256" key="2">
    <source>
        <dbReference type="ARBA" id="ARBA00012637"/>
    </source>
</evidence>
<evidence type="ECO:0000259" key="12">
    <source>
        <dbReference type="Pfam" id="PF22366"/>
    </source>
</evidence>
<dbReference type="InterPro" id="IPR045024">
    <property type="entry name" value="NDH-2"/>
</dbReference>
<dbReference type="PANTHER" id="PTHR43706:SF47">
    <property type="entry name" value="EXTERNAL NADH-UBIQUINONE OXIDOREDUCTASE 1, MITOCHONDRIAL-RELATED"/>
    <property type="match status" value="1"/>
</dbReference>
<comment type="catalytic activity">
    <reaction evidence="9">
        <text>a ubiquinone + NADH + H(+) = a ubiquinol + NAD(+)</text>
        <dbReference type="Rhea" id="RHEA:23152"/>
        <dbReference type="Rhea" id="RHEA-COMP:9565"/>
        <dbReference type="Rhea" id="RHEA-COMP:9566"/>
        <dbReference type="ChEBI" id="CHEBI:15378"/>
        <dbReference type="ChEBI" id="CHEBI:16389"/>
        <dbReference type="ChEBI" id="CHEBI:17976"/>
        <dbReference type="ChEBI" id="CHEBI:57540"/>
        <dbReference type="ChEBI" id="CHEBI:57945"/>
    </reaction>
</comment>
<dbReference type="PANTHER" id="PTHR43706">
    <property type="entry name" value="NADH DEHYDROGENASE"/>
    <property type="match status" value="1"/>
</dbReference>
<dbReference type="Pfam" id="PF07992">
    <property type="entry name" value="Pyr_redox_2"/>
    <property type="match status" value="1"/>
</dbReference>
<feature type="compositionally biased region" description="Polar residues" evidence="10">
    <location>
        <begin position="1284"/>
        <end position="1303"/>
    </location>
</feature>
<comment type="caution">
    <text evidence="13">The sequence shown here is derived from an EMBL/GenBank/DDBJ whole genome shotgun (WGS) entry which is preliminary data.</text>
</comment>
<feature type="compositionally biased region" description="Acidic residues" evidence="10">
    <location>
        <begin position="97"/>
        <end position="118"/>
    </location>
</feature>
<keyword evidence="5" id="KW-0809">Transit peptide</keyword>
<name>A0A9P6RWP4_9FUNG</name>
<keyword evidence="6" id="KW-0560">Oxidoreductase</keyword>